<organism evidence="2 3">
    <name type="scientific">Rubroshorea leprosula</name>
    <dbReference type="NCBI Taxonomy" id="152421"/>
    <lineage>
        <taxon>Eukaryota</taxon>
        <taxon>Viridiplantae</taxon>
        <taxon>Streptophyta</taxon>
        <taxon>Embryophyta</taxon>
        <taxon>Tracheophyta</taxon>
        <taxon>Spermatophyta</taxon>
        <taxon>Magnoliopsida</taxon>
        <taxon>eudicotyledons</taxon>
        <taxon>Gunneridae</taxon>
        <taxon>Pentapetalae</taxon>
        <taxon>rosids</taxon>
        <taxon>malvids</taxon>
        <taxon>Malvales</taxon>
        <taxon>Dipterocarpaceae</taxon>
        <taxon>Rubroshorea</taxon>
    </lineage>
</organism>
<name>A0AAV5JD42_9ROSI</name>
<dbReference type="PANTHER" id="PTHR34950">
    <property type="entry name" value="OS04G0457400 PROTEIN"/>
    <property type="match status" value="1"/>
</dbReference>
<evidence type="ECO:0000256" key="1">
    <source>
        <dbReference type="SAM" id="MobiDB-lite"/>
    </source>
</evidence>
<dbReference type="PANTHER" id="PTHR34950:SF8">
    <property type="entry name" value="TPX2 C-TERMINAL DOMAIN-CONTAINING PROTEIN"/>
    <property type="match status" value="1"/>
</dbReference>
<accession>A0AAV5JD42</accession>
<comment type="caution">
    <text evidence="2">The sequence shown here is derived from an EMBL/GenBank/DDBJ whole genome shotgun (WGS) entry which is preliminary data.</text>
</comment>
<dbReference type="AlphaFoldDB" id="A0AAV5JD42"/>
<evidence type="ECO:0000313" key="2">
    <source>
        <dbReference type="EMBL" id="GKV09258.1"/>
    </source>
</evidence>
<dbReference type="EMBL" id="BPVZ01000030">
    <property type="protein sequence ID" value="GKV09258.1"/>
    <property type="molecule type" value="Genomic_DNA"/>
</dbReference>
<dbReference type="Proteomes" id="UP001054252">
    <property type="component" value="Unassembled WGS sequence"/>
</dbReference>
<evidence type="ECO:0000313" key="3">
    <source>
        <dbReference type="Proteomes" id="UP001054252"/>
    </source>
</evidence>
<proteinExistence type="predicted"/>
<protein>
    <submittedName>
        <fullName evidence="2">Uncharacterized protein</fullName>
    </submittedName>
</protein>
<reference evidence="2 3" key="1">
    <citation type="journal article" date="2021" name="Commun. Biol.">
        <title>The genome of Shorea leprosula (Dipterocarpaceae) highlights the ecological relevance of drought in aseasonal tropical rainforests.</title>
        <authorList>
            <person name="Ng K.K.S."/>
            <person name="Kobayashi M.J."/>
            <person name="Fawcett J.A."/>
            <person name="Hatakeyama M."/>
            <person name="Paape T."/>
            <person name="Ng C.H."/>
            <person name="Ang C.C."/>
            <person name="Tnah L.H."/>
            <person name="Lee C.T."/>
            <person name="Nishiyama T."/>
            <person name="Sese J."/>
            <person name="O'Brien M.J."/>
            <person name="Copetti D."/>
            <person name="Mohd Noor M.I."/>
            <person name="Ong R.C."/>
            <person name="Putra M."/>
            <person name="Sireger I.Z."/>
            <person name="Indrioko S."/>
            <person name="Kosugi Y."/>
            <person name="Izuno A."/>
            <person name="Isagi Y."/>
            <person name="Lee S.L."/>
            <person name="Shimizu K.K."/>
        </authorList>
    </citation>
    <scope>NUCLEOTIDE SEQUENCE [LARGE SCALE GENOMIC DNA]</scope>
    <source>
        <strain evidence="2">214</strain>
    </source>
</reference>
<gene>
    <name evidence="2" type="ORF">SLEP1_g20784</name>
</gene>
<keyword evidence="3" id="KW-1185">Reference proteome</keyword>
<sequence length="84" mass="9368">MAMAGVGFGGDSLAEAYVMRSLYKEKMKKLQKGQPEMGDNREEKEIQSGCFFWVSRKNHHSAKVSSSADSAPKHSEQTWGNQSK</sequence>
<feature type="region of interest" description="Disordered" evidence="1">
    <location>
        <begin position="61"/>
        <end position="84"/>
    </location>
</feature>